<organism evidence="1 2">
    <name type="scientific">Apolygus lucorum</name>
    <name type="common">Small green plant bug</name>
    <name type="synonym">Lygocoris lucorum</name>
    <dbReference type="NCBI Taxonomy" id="248454"/>
    <lineage>
        <taxon>Eukaryota</taxon>
        <taxon>Metazoa</taxon>
        <taxon>Ecdysozoa</taxon>
        <taxon>Arthropoda</taxon>
        <taxon>Hexapoda</taxon>
        <taxon>Insecta</taxon>
        <taxon>Pterygota</taxon>
        <taxon>Neoptera</taxon>
        <taxon>Paraneoptera</taxon>
        <taxon>Hemiptera</taxon>
        <taxon>Heteroptera</taxon>
        <taxon>Panheteroptera</taxon>
        <taxon>Cimicomorpha</taxon>
        <taxon>Miridae</taxon>
        <taxon>Mirini</taxon>
        <taxon>Apolygus</taxon>
    </lineage>
</organism>
<dbReference type="Proteomes" id="UP000466442">
    <property type="component" value="Unassembled WGS sequence"/>
</dbReference>
<reference evidence="1" key="1">
    <citation type="journal article" date="2021" name="Mol. Ecol. Resour.">
        <title>Apolygus lucorum genome provides insights into omnivorousness and mesophyll feeding.</title>
        <authorList>
            <person name="Liu Y."/>
            <person name="Liu H."/>
            <person name="Wang H."/>
            <person name="Huang T."/>
            <person name="Liu B."/>
            <person name="Yang B."/>
            <person name="Yin L."/>
            <person name="Li B."/>
            <person name="Zhang Y."/>
            <person name="Zhang S."/>
            <person name="Jiang F."/>
            <person name="Zhang X."/>
            <person name="Ren Y."/>
            <person name="Wang B."/>
            <person name="Wang S."/>
            <person name="Lu Y."/>
            <person name="Wu K."/>
            <person name="Fan W."/>
            <person name="Wang G."/>
        </authorList>
    </citation>
    <scope>NUCLEOTIDE SEQUENCE</scope>
    <source>
        <strain evidence="1">12Hb</strain>
    </source>
</reference>
<evidence type="ECO:0000313" key="2">
    <source>
        <dbReference type="Proteomes" id="UP000466442"/>
    </source>
</evidence>
<dbReference type="AlphaFoldDB" id="A0A8S9XR72"/>
<accession>A0A8S9XR72</accession>
<proteinExistence type="predicted"/>
<sequence>MRNLFVAINPIRDLEQTLDKLNTAEDFLGAIPILIQITSEAGTCDISLSLYTPDQSGEYMRSSACGKPDSSPEQSAGDRQACGLISTIHVQLNLGQWTFDMDADHLPTRGFEYLLNQSPISWWPAAWRLTPLTYGTLSRSSGTGRLYSYN</sequence>
<evidence type="ECO:0000313" key="1">
    <source>
        <dbReference type="EMBL" id="KAF6211443.1"/>
    </source>
</evidence>
<dbReference type="EMBL" id="WIXP02000004">
    <property type="protein sequence ID" value="KAF6211443.1"/>
    <property type="molecule type" value="Genomic_DNA"/>
</dbReference>
<name>A0A8S9XR72_APOLU</name>
<comment type="caution">
    <text evidence="1">The sequence shown here is derived from an EMBL/GenBank/DDBJ whole genome shotgun (WGS) entry which is preliminary data.</text>
</comment>
<protein>
    <submittedName>
        <fullName evidence="1">Uncharacterized protein</fullName>
    </submittedName>
</protein>
<gene>
    <name evidence="1" type="ORF">GE061_011955</name>
</gene>
<keyword evidence="2" id="KW-1185">Reference proteome</keyword>